<evidence type="ECO:0000313" key="2">
    <source>
        <dbReference type="Proteomes" id="UP000785653"/>
    </source>
</evidence>
<accession>A0A930Q451</accession>
<reference evidence="1" key="1">
    <citation type="submission" date="2020-04" db="EMBL/GenBank/DDBJ databases">
        <title>Deep metagenomics examines the oral microbiome during advanced dental caries in children, revealing novel taxa and co-occurrences with host molecules.</title>
        <authorList>
            <person name="Baker J.L."/>
            <person name="Morton J.T."/>
            <person name="Dinis M."/>
            <person name="Alvarez R."/>
            <person name="Tran N.C."/>
            <person name="Knight R."/>
            <person name="Edlund A."/>
        </authorList>
    </citation>
    <scope>NUCLEOTIDE SEQUENCE</scope>
    <source>
        <strain evidence="1">JCVI_47_bin.3</strain>
    </source>
</reference>
<organism evidence="1 2">
    <name type="scientific">Rothia mucilaginosa</name>
    <dbReference type="NCBI Taxonomy" id="43675"/>
    <lineage>
        <taxon>Bacteria</taxon>
        <taxon>Bacillati</taxon>
        <taxon>Actinomycetota</taxon>
        <taxon>Actinomycetes</taxon>
        <taxon>Micrococcales</taxon>
        <taxon>Micrococcaceae</taxon>
        <taxon>Rothia</taxon>
    </lineage>
</organism>
<gene>
    <name evidence="1" type="ORF">HXO65_05250</name>
</gene>
<proteinExistence type="predicted"/>
<dbReference type="Proteomes" id="UP000785653">
    <property type="component" value="Unassembled WGS sequence"/>
</dbReference>
<sequence>MEVANGSFYVTLWDRHTEGHINVRDEGAMREFLEDWFQDVLHKDAHARHCIDTLEEWAQSPRFEKTPEVVAAENYLEVAAQKRLARPSVLRTLPREPSRADIHLITVADSEEAVQEACRIFGQDEATSCLSYIEAIDGGKTMHRVREAARREDDKLTALSVIFDGFTRTHQAAHEEHELHLQALRETRLLPPPVIKALREASATPMAVWADITGAGSTRDAELWEEGRTTPSPQSCERMWAHWHAWVRTNAPLLDLPEADIETAINQPPLLLPAATPWRTLMQYALMLRGRRFTLNQPQHSILVLR</sequence>
<protein>
    <submittedName>
        <fullName evidence="1">Uncharacterized protein</fullName>
    </submittedName>
</protein>
<name>A0A930Q451_9MICC</name>
<dbReference type="AlphaFoldDB" id="A0A930Q451"/>
<evidence type="ECO:0000313" key="1">
    <source>
        <dbReference type="EMBL" id="MBF1673597.1"/>
    </source>
</evidence>
<comment type="caution">
    <text evidence="1">The sequence shown here is derived from an EMBL/GenBank/DDBJ whole genome shotgun (WGS) entry which is preliminary data.</text>
</comment>
<dbReference type="EMBL" id="JABZXS010000062">
    <property type="protein sequence ID" value="MBF1673597.1"/>
    <property type="molecule type" value="Genomic_DNA"/>
</dbReference>